<evidence type="ECO:0000256" key="5">
    <source>
        <dbReference type="ARBA" id="ARBA00022692"/>
    </source>
</evidence>
<evidence type="ECO:0000256" key="6">
    <source>
        <dbReference type="ARBA" id="ARBA00022737"/>
    </source>
</evidence>
<dbReference type="GO" id="GO:0005789">
    <property type="term" value="C:endoplasmic reticulum membrane"/>
    <property type="evidence" value="ECO:0007669"/>
    <property type="project" value="UniProtKB-SubCell"/>
</dbReference>
<name>A0A3P8W344_CYNSE</name>
<evidence type="ECO:0000256" key="14">
    <source>
        <dbReference type="ARBA" id="ARBA00071424"/>
    </source>
</evidence>
<dbReference type="Ensembl" id="ENSCSET00000021309.1">
    <property type="protein sequence ID" value="ENSCSEP00000021039.1"/>
    <property type="gene ID" value="ENSCSEG00000013413.1"/>
</dbReference>
<keyword evidence="9" id="KW-0175">Coiled coil</keyword>
<dbReference type="PRINTS" id="PR00019">
    <property type="entry name" value="LEURICHRPT"/>
</dbReference>
<evidence type="ECO:0000256" key="15">
    <source>
        <dbReference type="SAM" id="MobiDB-lite"/>
    </source>
</evidence>
<comment type="subunit">
    <text evidence="13">Interacts with SGO1.</text>
</comment>
<dbReference type="SUPFAM" id="SSF52058">
    <property type="entry name" value="L domain-like"/>
    <property type="match status" value="1"/>
</dbReference>
<dbReference type="PROSITE" id="PS51450">
    <property type="entry name" value="LRR"/>
    <property type="match status" value="1"/>
</dbReference>
<comment type="function">
    <text evidence="12">Required for nuclear import of FGF1.</text>
</comment>
<feature type="compositionally biased region" description="Basic and acidic residues" evidence="15">
    <location>
        <begin position="167"/>
        <end position="200"/>
    </location>
</feature>
<evidence type="ECO:0000313" key="17">
    <source>
        <dbReference type="Ensembl" id="ENSCSEP00000021039.1"/>
    </source>
</evidence>
<evidence type="ECO:0000256" key="13">
    <source>
        <dbReference type="ARBA" id="ARBA00063491"/>
    </source>
</evidence>
<accession>A0A3P8W344</accession>
<dbReference type="PANTHER" id="PTHR45752:SF4">
    <property type="entry name" value="LEUCINE-RICH REPEAT-CONTAINING PROTEIN 59"/>
    <property type="match status" value="1"/>
</dbReference>
<keyword evidence="18" id="KW-1185">Reference proteome</keyword>
<reference evidence="17" key="2">
    <citation type="submission" date="2025-08" db="UniProtKB">
        <authorList>
            <consortium name="Ensembl"/>
        </authorList>
    </citation>
    <scope>IDENTIFICATION</scope>
</reference>
<evidence type="ECO:0000256" key="2">
    <source>
        <dbReference type="ARBA" id="ARBA00004464"/>
    </source>
</evidence>
<feature type="transmembrane region" description="Helical" evidence="16">
    <location>
        <begin position="241"/>
        <end position="262"/>
    </location>
</feature>
<evidence type="ECO:0000256" key="1">
    <source>
        <dbReference type="ARBA" id="ARBA00004123"/>
    </source>
</evidence>
<evidence type="ECO:0000256" key="8">
    <source>
        <dbReference type="ARBA" id="ARBA00022989"/>
    </source>
</evidence>
<dbReference type="InterPro" id="IPR032675">
    <property type="entry name" value="LRR_dom_sf"/>
</dbReference>
<comment type="subcellular location">
    <subcellularLocation>
        <location evidence="3">Endoplasmic reticulum membrane</location>
    </subcellularLocation>
    <subcellularLocation>
        <location evidence="2">Microsome membrane</location>
        <topology evidence="2">Single-pass type II membrane protein</topology>
    </subcellularLocation>
    <subcellularLocation>
        <location evidence="1">Nucleus</location>
    </subcellularLocation>
</comment>
<feature type="region of interest" description="Disordered" evidence="15">
    <location>
        <begin position="167"/>
        <end position="232"/>
    </location>
</feature>
<keyword evidence="7" id="KW-0256">Endoplasmic reticulum</keyword>
<dbReference type="FunFam" id="3.80.10.10:FF:000645">
    <property type="entry name" value="Leucine-rich repeat-containing protein 59"/>
    <property type="match status" value="1"/>
</dbReference>
<evidence type="ECO:0000313" key="18">
    <source>
        <dbReference type="Proteomes" id="UP000265120"/>
    </source>
</evidence>
<protein>
    <recommendedName>
        <fullName evidence="14">Leucine-rich repeat-containing protein 59</fullName>
    </recommendedName>
</protein>
<evidence type="ECO:0000256" key="7">
    <source>
        <dbReference type="ARBA" id="ARBA00022824"/>
    </source>
</evidence>
<evidence type="ECO:0000256" key="9">
    <source>
        <dbReference type="ARBA" id="ARBA00023054"/>
    </source>
</evidence>
<keyword evidence="10 16" id="KW-0472">Membrane</keyword>
<dbReference type="Proteomes" id="UP000265120">
    <property type="component" value="Chromosome 8"/>
</dbReference>
<evidence type="ECO:0000256" key="10">
    <source>
        <dbReference type="ARBA" id="ARBA00023136"/>
    </source>
</evidence>
<proteinExistence type="predicted"/>
<keyword evidence="11" id="KW-0539">Nucleus</keyword>
<dbReference type="Gene3D" id="3.80.10.10">
    <property type="entry name" value="Ribonuclease Inhibitor"/>
    <property type="match status" value="1"/>
</dbReference>
<dbReference type="InterPro" id="IPR050715">
    <property type="entry name" value="LRR-SigEffector_domain"/>
</dbReference>
<reference evidence="17" key="3">
    <citation type="submission" date="2025-09" db="UniProtKB">
        <authorList>
            <consortium name="Ensembl"/>
        </authorList>
    </citation>
    <scope>IDENTIFICATION</scope>
</reference>
<dbReference type="GeneTree" id="ENSGT00940000165932"/>
<evidence type="ECO:0000256" key="4">
    <source>
        <dbReference type="ARBA" id="ARBA00022614"/>
    </source>
</evidence>
<evidence type="ECO:0000256" key="3">
    <source>
        <dbReference type="ARBA" id="ARBA00004586"/>
    </source>
</evidence>
<keyword evidence="6" id="KW-0677">Repeat</keyword>
<keyword evidence="8 16" id="KW-1133">Transmembrane helix</keyword>
<dbReference type="PANTHER" id="PTHR45752">
    <property type="entry name" value="LEUCINE-RICH REPEAT-CONTAINING"/>
    <property type="match status" value="1"/>
</dbReference>
<dbReference type="InterPro" id="IPR001611">
    <property type="entry name" value="Leu-rich_rpt"/>
</dbReference>
<evidence type="ECO:0000256" key="11">
    <source>
        <dbReference type="ARBA" id="ARBA00023242"/>
    </source>
</evidence>
<organism evidence="17 18">
    <name type="scientific">Cynoglossus semilaevis</name>
    <name type="common">Tongue sole</name>
    <dbReference type="NCBI Taxonomy" id="244447"/>
    <lineage>
        <taxon>Eukaryota</taxon>
        <taxon>Metazoa</taxon>
        <taxon>Chordata</taxon>
        <taxon>Craniata</taxon>
        <taxon>Vertebrata</taxon>
        <taxon>Euteleostomi</taxon>
        <taxon>Actinopterygii</taxon>
        <taxon>Neopterygii</taxon>
        <taxon>Teleostei</taxon>
        <taxon>Neoteleostei</taxon>
        <taxon>Acanthomorphata</taxon>
        <taxon>Carangaria</taxon>
        <taxon>Pleuronectiformes</taxon>
        <taxon>Pleuronectoidei</taxon>
        <taxon>Cynoglossidae</taxon>
        <taxon>Cynoglossinae</taxon>
        <taxon>Cynoglossus</taxon>
    </lineage>
</organism>
<dbReference type="InterPro" id="IPR003591">
    <property type="entry name" value="Leu-rich_rpt_typical-subtyp"/>
</dbReference>
<dbReference type="AlphaFoldDB" id="A0A3P8W344"/>
<keyword evidence="5 16" id="KW-0812">Transmembrane</keyword>
<dbReference type="GO" id="GO:0005634">
    <property type="term" value="C:nucleus"/>
    <property type="evidence" value="ECO:0007669"/>
    <property type="project" value="UniProtKB-SubCell"/>
</dbReference>
<evidence type="ECO:0000256" key="12">
    <source>
        <dbReference type="ARBA" id="ARBA00053330"/>
    </source>
</evidence>
<sequence>MSKNSKALNLKDKINGNEVDLSLSNLTEVPVRELSLFPKATVLDMSCNNIIFLPFCSLTHLIRVDLSKNQLTSLPDDLGNLSNLQHLDLYNNKLTSLPVSFSQLRSLKWLDLKDNPLEPDLAKAAGDCLDEKQCKQCAAKVLQYMSVIQEEVDRAREKRLLREKELEKKREAKQREREAKEKEARKQQKAEEKERRRKEYNANQMAALAAQEQQKRKNEQRKRKNGQKVVMKTGSKPQRSLIGLLFRFFLLVLLGLAAVGAVCRMTDLQKEAVCVPVNLAVNDGLSWAGEQEVVVRQLWKSLVYLDKQNDT</sequence>
<keyword evidence="4" id="KW-0433">Leucine-rich repeat</keyword>
<reference evidence="17 18" key="1">
    <citation type="journal article" date="2014" name="Nat. Genet.">
        <title>Whole-genome sequence of a flatfish provides insights into ZW sex chromosome evolution and adaptation to a benthic lifestyle.</title>
        <authorList>
            <person name="Chen S."/>
            <person name="Zhang G."/>
            <person name="Shao C."/>
            <person name="Huang Q."/>
            <person name="Liu G."/>
            <person name="Zhang P."/>
            <person name="Song W."/>
            <person name="An N."/>
            <person name="Chalopin D."/>
            <person name="Volff J.N."/>
            <person name="Hong Y."/>
            <person name="Li Q."/>
            <person name="Sha Z."/>
            <person name="Zhou H."/>
            <person name="Xie M."/>
            <person name="Yu Q."/>
            <person name="Liu Y."/>
            <person name="Xiang H."/>
            <person name="Wang N."/>
            <person name="Wu K."/>
            <person name="Yang C."/>
            <person name="Zhou Q."/>
            <person name="Liao X."/>
            <person name="Yang L."/>
            <person name="Hu Q."/>
            <person name="Zhang J."/>
            <person name="Meng L."/>
            <person name="Jin L."/>
            <person name="Tian Y."/>
            <person name="Lian J."/>
            <person name="Yang J."/>
            <person name="Miao G."/>
            <person name="Liu S."/>
            <person name="Liang Z."/>
            <person name="Yan F."/>
            <person name="Li Y."/>
            <person name="Sun B."/>
            <person name="Zhang H."/>
            <person name="Zhang J."/>
            <person name="Zhu Y."/>
            <person name="Du M."/>
            <person name="Zhao Y."/>
            <person name="Schartl M."/>
            <person name="Tang Q."/>
            <person name="Wang J."/>
        </authorList>
    </citation>
    <scope>NUCLEOTIDE SEQUENCE</scope>
</reference>
<evidence type="ECO:0000256" key="16">
    <source>
        <dbReference type="SAM" id="Phobius"/>
    </source>
</evidence>
<dbReference type="SMART" id="SM00369">
    <property type="entry name" value="LRR_TYP"/>
    <property type="match status" value="3"/>
</dbReference>
<dbReference type="Pfam" id="PF13855">
    <property type="entry name" value="LRR_8"/>
    <property type="match status" value="1"/>
</dbReference>